<organism evidence="3 4">
    <name type="scientific">Pendulispora albinea</name>
    <dbReference type="NCBI Taxonomy" id="2741071"/>
    <lineage>
        <taxon>Bacteria</taxon>
        <taxon>Pseudomonadati</taxon>
        <taxon>Myxococcota</taxon>
        <taxon>Myxococcia</taxon>
        <taxon>Myxococcales</taxon>
        <taxon>Sorangiineae</taxon>
        <taxon>Pendulisporaceae</taxon>
        <taxon>Pendulispora</taxon>
    </lineage>
</organism>
<dbReference type="NCBIfam" id="NF038402">
    <property type="entry name" value="TroA_like"/>
    <property type="match status" value="2"/>
</dbReference>
<keyword evidence="3" id="KW-0675">Receptor</keyword>
<protein>
    <submittedName>
        <fullName evidence="3">Helical backbone metal receptor</fullName>
    </submittedName>
</protein>
<evidence type="ECO:0000313" key="3">
    <source>
        <dbReference type="EMBL" id="WXB13826.1"/>
    </source>
</evidence>
<dbReference type="RefSeq" id="WP_394823442.1">
    <property type="nucleotide sequence ID" value="NZ_CP089984.1"/>
</dbReference>
<sequence>MLKILDDRQREHLFGSAPRRVVSLVPSDTLTVAELGCQGALVGRTDYCELPEEVVAKLPSVGGTKNPKIDAICDLSPDLVIANQEENTRSDLDKLIQRGIRVYVAFPKRVADGVAHMARLARIFHVASEPRVRVLCKQAYDAVREAEAALGKRPPVRTFCPIWMKPLMTIHGTTFISDMLTLAGADNVFADRERRYPLAADLGRAEPMDPSLIEGRDIRYPRVTMEEVVARAPELILLPDEPHPFSEEDADVFRATPTPAAQRGAVVRTGGKDLCWYGARSATALPKLRTLVDMYRGERVA</sequence>
<reference evidence="3 4" key="1">
    <citation type="submission" date="2021-12" db="EMBL/GenBank/DDBJ databases">
        <title>Discovery of the Pendulisporaceae a myxobacterial family with distinct sporulation behavior and unique specialized metabolism.</title>
        <authorList>
            <person name="Garcia R."/>
            <person name="Popoff A."/>
            <person name="Bader C.D."/>
            <person name="Loehr J."/>
            <person name="Walesch S."/>
            <person name="Walt C."/>
            <person name="Boldt J."/>
            <person name="Bunk B."/>
            <person name="Haeckl F.J.F.P.J."/>
            <person name="Gunesch A.P."/>
            <person name="Birkelbach J."/>
            <person name="Nuebel U."/>
            <person name="Pietschmann T."/>
            <person name="Bach T."/>
            <person name="Mueller R."/>
        </authorList>
    </citation>
    <scope>NUCLEOTIDE SEQUENCE [LARGE SCALE GENOMIC DNA]</scope>
    <source>
        <strain evidence="3 4">MSr11954</strain>
    </source>
</reference>
<keyword evidence="1" id="KW-0732">Signal</keyword>
<dbReference type="PANTHER" id="PTHR30535">
    <property type="entry name" value="VITAMIN B12-BINDING PROTEIN"/>
    <property type="match status" value="1"/>
</dbReference>
<name>A0ABZ2LXH5_9BACT</name>
<dbReference type="PROSITE" id="PS50983">
    <property type="entry name" value="FE_B12_PBP"/>
    <property type="match status" value="1"/>
</dbReference>
<evidence type="ECO:0000313" key="4">
    <source>
        <dbReference type="Proteomes" id="UP001370348"/>
    </source>
</evidence>
<dbReference type="SUPFAM" id="SSF53807">
    <property type="entry name" value="Helical backbone' metal receptor"/>
    <property type="match status" value="1"/>
</dbReference>
<dbReference type="Proteomes" id="UP001370348">
    <property type="component" value="Chromosome"/>
</dbReference>
<dbReference type="InterPro" id="IPR050902">
    <property type="entry name" value="ABC_Transporter_SBP"/>
</dbReference>
<dbReference type="PANTHER" id="PTHR30535:SF35">
    <property type="entry name" value="PERIPLASMIC BINDING PROTEIN"/>
    <property type="match status" value="1"/>
</dbReference>
<evidence type="ECO:0000259" key="2">
    <source>
        <dbReference type="PROSITE" id="PS50983"/>
    </source>
</evidence>
<dbReference type="Gene3D" id="3.40.50.1980">
    <property type="entry name" value="Nitrogenase molybdenum iron protein domain"/>
    <property type="match status" value="2"/>
</dbReference>
<dbReference type="InterPro" id="IPR054828">
    <property type="entry name" value="Vit_B12_bind_prot"/>
</dbReference>
<keyword evidence="4" id="KW-1185">Reference proteome</keyword>
<dbReference type="EMBL" id="CP089984">
    <property type="protein sequence ID" value="WXB13826.1"/>
    <property type="molecule type" value="Genomic_DNA"/>
</dbReference>
<dbReference type="Pfam" id="PF01497">
    <property type="entry name" value="Peripla_BP_2"/>
    <property type="match status" value="1"/>
</dbReference>
<gene>
    <name evidence="3" type="ORF">LZC94_39080</name>
</gene>
<feature type="domain" description="Fe/B12 periplasmic-binding" evidence="2">
    <location>
        <begin position="20"/>
        <end position="299"/>
    </location>
</feature>
<dbReference type="InterPro" id="IPR002491">
    <property type="entry name" value="ABC_transptr_periplasmic_BD"/>
</dbReference>
<accession>A0ABZ2LXH5</accession>
<proteinExistence type="predicted"/>
<evidence type="ECO:0000256" key="1">
    <source>
        <dbReference type="ARBA" id="ARBA00022729"/>
    </source>
</evidence>